<keyword evidence="3" id="KW-1185">Reference proteome</keyword>
<comment type="caution">
    <text evidence="2">The sequence shown here is derived from an EMBL/GenBank/DDBJ whole genome shotgun (WGS) entry which is preliminary data.</text>
</comment>
<evidence type="ECO:0000313" key="3">
    <source>
        <dbReference type="Proteomes" id="UP001293254"/>
    </source>
</evidence>
<protein>
    <submittedName>
        <fullName evidence="2">Uncharacterized protein</fullName>
    </submittedName>
</protein>
<accession>A0AAE2CYF1</accession>
<feature type="region of interest" description="Disordered" evidence="1">
    <location>
        <begin position="51"/>
        <end position="81"/>
    </location>
</feature>
<gene>
    <name evidence="2" type="ORF">Salat_0202400</name>
</gene>
<dbReference type="AlphaFoldDB" id="A0AAE2CYF1"/>
<feature type="compositionally biased region" description="Low complexity" evidence="1">
    <location>
        <begin position="51"/>
        <end position="62"/>
    </location>
</feature>
<evidence type="ECO:0000256" key="1">
    <source>
        <dbReference type="SAM" id="MobiDB-lite"/>
    </source>
</evidence>
<sequence>MSNKNCLSKSRGDQVKIVGNVNQALEAVANPRDPNNRKSKRVIFANEGPIIISEPSSNSSLNEGRESVAVSSGQEKENDDFNYADPLLNELLDRNWNEENIGQKSTKQELFEDIEIITNILEKAGQHELHKGEINANGGVNKVKDLE</sequence>
<reference evidence="2" key="1">
    <citation type="submission" date="2020-06" db="EMBL/GenBank/DDBJ databases">
        <authorList>
            <person name="Li T."/>
            <person name="Hu X."/>
            <person name="Zhang T."/>
            <person name="Song X."/>
            <person name="Zhang H."/>
            <person name="Dai N."/>
            <person name="Sheng W."/>
            <person name="Hou X."/>
            <person name="Wei L."/>
        </authorList>
    </citation>
    <scope>NUCLEOTIDE SEQUENCE</scope>
    <source>
        <strain evidence="2">3651</strain>
        <tissue evidence="2">Leaf</tissue>
    </source>
</reference>
<reference evidence="2" key="2">
    <citation type="journal article" date="2024" name="Plant">
        <title>Genomic evolution and insights into agronomic trait innovations of Sesamum species.</title>
        <authorList>
            <person name="Miao H."/>
            <person name="Wang L."/>
            <person name="Qu L."/>
            <person name="Liu H."/>
            <person name="Sun Y."/>
            <person name="Le M."/>
            <person name="Wang Q."/>
            <person name="Wei S."/>
            <person name="Zheng Y."/>
            <person name="Lin W."/>
            <person name="Duan Y."/>
            <person name="Cao H."/>
            <person name="Xiong S."/>
            <person name="Wang X."/>
            <person name="Wei L."/>
            <person name="Li C."/>
            <person name="Ma Q."/>
            <person name="Ju M."/>
            <person name="Zhao R."/>
            <person name="Li G."/>
            <person name="Mu C."/>
            <person name="Tian Q."/>
            <person name="Mei H."/>
            <person name="Zhang T."/>
            <person name="Gao T."/>
            <person name="Zhang H."/>
        </authorList>
    </citation>
    <scope>NUCLEOTIDE SEQUENCE</scope>
    <source>
        <strain evidence="2">3651</strain>
    </source>
</reference>
<dbReference type="Proteomes" id="UP001293254">
    <property type="component" value="Unassembled WGS sequence"/>
</dbReference>
<organism evidence="2 3">
    <name type="scientific">Sesamum alatum</name>
    <dbReference type="NCBI Taxonomy" id="300844"/>
    <lineage>
        <taxon>Eukaryota</taxon>
        <taxon>Viridiplantae</taxon>
        <taxon>Streptophyta</taxon>
        <taxon>Embryophyta</taxon>
        <taxon>Tracheophyta</taxon>
        <taxon>Spermatophyta</taxon>
        <taxon>Magnoliopsida</taxon>
        <taxon>eudicotyledons</taxon>
        <taxon>Gunneridae</taxon>
        <taxon>Pentapetalae</taxon>
        <taxon>asterids</taxon>
        <taxon>lamiids</taxon>
        <taxon>Lamiales</taxon>
        <taxon>Pedaliaceae</taxon>
        <taxon>Sesamum</taxon>
    </lineage>
</organism>
<proteinExistence type="predicted"/>
<evidence type="ECO:0000313" key="2">
    <source>
        <dbReference type="EMBL" id="KAK4438679.1"/>
    </source>
</evidence>
<dbReference type="EMBL" id="JACGWO010000001">
    <property type="protein sequence ID" value="KAK4438679.1"/>
    <property type="molecule type" value="Genomic_DNA"/>
</dbReference>
<name>A0AAE2CYF1_9LAMI</name>